<evidence type="ECO:0000313" key="2">
    <source>
        <dbReference type="EMBL" id="GBM95611.1"/>
    </source>
</evidence>
<organism evidence="2 3">
    <name type="scientific">Araneus ventricosus</name>
    <name type="common">Orbweaver spider</name>
    <name type="synonym">Epeira ventricosa</name>
    <dbReference type="NCBI Taxonomy" id="182803"/>
    <lineage>
        <taxon>Eukaryota</taxon>
        <taxon>Metazoa</taxon>
        <taxon>Ecdysozoa</taxon>
        <taxon>Arthropoda</taxon>
        <taxon>Chelicerata</taxon>
        <taxon>Arachnida</taxon>
        <taxon>Araneae</taxon>
        <taxon>Araneomorphae</taxon>
        <taxon>Entelegynae</taxon>
        <taxon>Araneoidea</taxon>
        <taxon>Araneidae</taxon>
        <taxon>Araneus</taxon>
    </lineage>
</organism>
<reference evidence="2 3" key="1">
    <citation type="journal article" date="2019" name="Sci. Rep.">
        <title>Orb-weaving spider Araneus ventricosus genome elucidates the spidroin gene catalogue.</title>
        <authorList>
            <person name="Kono N."/>
            <person name="Nakamura H."/>
            <person name="Ohtoshi R."/>
            <person name="Moran D.A.P."/>
            <person name="Shinohara A."/>
            <person name="Yoshida Y."/>
            <person name="Fujiwara M."/>
            <person name="Mori M."/>
            <person name="Tomita M."/>
            <person name="Arakawa K."/>
        </authorList>
    </citation>
    <scope>NUCLEOTIDE SEQUENCE [LARGE SCALE GENOMIC DNA]</scope>
</reference>
<evidence type="ECO:0000313" key="3">
    <source>
        <dbReference type="Proteomes" id="UP000499080"/>
    </source>
</evidence>
<keyword evidence="3" id="KW-1185">Reference proteome</keyword>
<proteinExistence type="predicted"/>
<keyword evidence="1" id="KW-0732">Signal</keyword>
<name>A0A4Y2JZD8_ARAVE</name>
<dbReference type="Proteomes" id="UP000499080">
    <property type="component" value="Unassembled WGS sequence"/>
</dbReference>
<feature type="chain" id="PRO_5021275945" description="DUF19 domain-containing protein" evidence="1">
    <location>
        <begin position="19"/>
        <end position="203"/>
    </location>
</feature>
<sequence length="203" mass="22625">MNSLVLFAVAALFGSVHCDEDCFGAAIKECTMNPVPSEGMRLCDEVKDQTECLSEMLERCDVHIWIKALDLEEGIQGICDDDIKNYFDEDKACYMKVINDSVCVEPINEAMGDIKTTEDLIRANKKVCNLFEPYSSCVQEDVEKNCNRTVLSIDLFNDIHKPLRGLSNSLCEQLIVPADEDSRPDNFGKLNVHAFVAAIFASG</sequence>
<dbReference type="AlphaFoldDB" id="A0A4Y2JZD8"/>
<accession>A0A4Y2JZD8</accession>
<gene>
    <name evidence="2" type="ORF">AVEN_122421_1</name>
</gene>
<feature type="signal peptide" evidence="1">
    <location>
        <begin position="1"/>
        <end position="18"/>
    </location>
</feature>
<evidence type="ECO:0008006" key="4">
    <source>
        <dbReference type="Google" id="ProtNLM"/>
    </source>
</evidence>
<protein>
    <recommendedName>
        <fullName evidence="4">DUF19 domain-containing protein</fullName>
    </recommendedName>
</protein>
<comment type="caution">
    <text evidence="2">The sequence shown here is derived from an EMBL/GenBank/DDBJ whole genome shotgun (WGS) entry which is preliminary data.</text>
</comment>
<dbReference type="EMBL" id="BGPR01004072">
    <property type="protein sequence ID" value="GBM95611.1"/>
    <property type="molecule type" value="Genomic_DNA"/>
</dbReference>
<evidence type="ECO:0000256" key="1">
    <source>
        <dbReference type="SAM" id="SignalP"/>
    </source>
</evidence>